<keyword evidence="8" id="KW-0551">Lipid droplet</keyword>
<comment type="catalytic activity">
    <reaction evidence="22">
        <text>1-(5Z,8Z,11Z,14Z-eicosatetraenoyl)-sn-glycero-3-phosphate + (9Z)-octadecenoyl-CoA = 1-(5Z,8Z,11Z,14Z)-eicosatetraenoyl-2-(9Z)-octadecenoyl-sn-glycero-3-phosphate + CoA</text>
        <dbReference type="Rhea" id="RHEA:37455"/>
        <dbReference type="ChEBI" id="CHEBI:57287"/>
        <dbReference type="ChEBI" id="CHEBI:57387"/>
        <dbReference type="ChEBI" id="CHEBI:74938"/>
        <dbReference type="ChEBI" id="CHEBI:74941"/>
    </reaction>
    <physiologicalReaction direction="left-to-right" evidence="22">
        <dbReference type="Rhea" id="RHEA:37456"/>
    </physiologicalReaction>
</comment>
<proteinExistence type="inferred from homology"/>
<sequence>MVRWKPTSNEDLARVDQKILSTLPCVTEQKMVTIDDDQQLWTIKCNPDGKGTPLVLVHGMGGGVGLWSMNLEALSQNRPVYAFDLLGFGRSSRPAFSSDPEEAEDKFVDSIEAFRRKVGLDKFILLGHSLGGYLSASYALRFPQHIKHLILADPWGMSEKNTNSLRSVGFFFRVVVGVVSHFNPMATIRALGPWGPGIVKRYRPGLAQIFATKWGNDQLLHEYIYHCNAQTPSGEVGFKSLTMSLGWAKRPMIHRMGDICGDLPITFVYGSRTWMDRTAGLNVKHLRPDSYVDVQVLRGAGHHVYAERWDLFNSLIQSITTSVDKGEEPKLDVKLVRRMHDHPTNANLADLDHPGMDFEQPPGHGDENVGKEKNTTDDSPDVTPSTSAEMIPDVGQGDGELLDRRSKAAEGYVCKKADE</sequence>
<dbReference type="GO" id="GO:0003841">
    <property type="term" value="F:1-acylglycerol-3-phosphate O-acyltransferase activity"/>
    <property type="evidence" value="ECO:0007669"/>
    <property type="project" value="UniProtKB-EC"/>
</dbReference>
<dbReference type="EMBL" id="JACVVK020000331">
    <property type="protein sequence ID" value="KAK7478196.1"/>
    <property type="molecule type" value="Genomic_DNA"/>
</dbReference>
<comment type="similarity">
    <text evidence="15">Belongs to the peptidase S33 family. ABHD4/ABHD5 subfamily.</text>
</comment>
<comment type="catalytic activity">
    <reaction evidence="23">
        <text>1-(9Z-octadecenoyl)-sn-glycero-3-phosphate + (5Z,8Z,11Z,14Z)-eicosatetraenoyl-CoA = 1-(9Z)-octadecenoyl-2-(5Z,8Z,11Z,14Z)-eicosatetraenoyl-sn-glycero-3-phosphate + CoA</text>
        <dbReference type="Rhea" id="RHEA:37443"/>
        <dbReference type="ChEBI" id="CHEBI:57287"/>
        <dbReference type="ChEBI" id="CHEBI:57368"/>
        <dbReference type="ChEBI" id="CHEBI:74544"/>
        <dbReference type="ChEBI" id="CHEBI:74928"/>
    </reaction>
    <physiologicalReaction direction="left-to-right" evidence="23">
        <dbReference type="Rhea" id="RHEA:37444"/>
    </physiologicalReaction>
</comment>
<dbReference type="GO" id="GO:0005811">
    <property type="term" value="C:lipid droplet"/>
    <property type="evidence" value="ECO:0007669"/>
    <property type="project" value="UniProtKB-SubCell"/>
</dbReference>
<dbReference type="SUPFAM" id="SSF53474">
    <property type="entry name" value="alpha/beta-Hydrolases"/>
    <property type="match status" value="1"/>
</dbReference>
<evidence type="ECO:0000256" key="14">
    <source>
        <dbReference type="ARBA" id="ARBA00036296"/>
    </source>
</evidence>
<evidence type="ECO:0000256" key="10">
    <source>
        <dbReference type="ARBA" id="ARBA00022782"/>
    </source>
</evidence>
<evidence type="ECO:0000256" key="2">
    <source>
        <dbReference type="ARBA" id="ARBA00000816"/>
    </source>
</evidence>
<keyword evidence="28" id="KW-1185">Reference proteome</keyword>
<evidence type="ECO:0000256" key="11">
    <source>
        <dbReference type="ARBA" id="ARBA00022832"/>
    </source>
</evidence>
<dbReference type="PANTHER" id="PTHR42886">
    <property type="entry name" value="RE40534P-RELATED"/>
    <property type="match status" value="1"/>
</dbReference>
<dbReference type="GO" id="GO:0006631">
    <property type="term" value="P:fatty acid metabolic process"/>
    <property type="evidence" value="ECO:0007669"/>
    <property type="project" value="UniProtKB-KW"/>
</dbReference>
<keyword evidence="12" id="KW-0443">Lipid metabolism</keyword>
<dbReference type="EC" id="2.3.1.51" evidence="5"/>
<dbReference type="InterPro" id="IPR029058">
    <property type="entry name" value="AB_hydrolase_fold"/>
</dbReference>
<comment type="subcellular location">
    <subcellularLocation>
        <location evidence="3">Cytoplasm</location>
    </subcellularLocation>
    <subcellularLocation>
        <location evidence="4">Lipid droplet</location>
    </subcellularLocation>
</comment>
<feature type="compositionally biased region" description="Basic and acidic residues" evidence="25">
    <location>
        <begin position="364"/>
        <end position="376"/>
    </location>
</feature>
<keyword evidence="9" id="KW-0808">Transferase</keyword>
<comment type="function">
    <text evidence="18">Coenzyme A-dependent lysophosphatidic acid acyltransferase that catalyzes the transfer of an acyl group on a lysophosphatidic acid. Functions preferentially with 1-oleoyl-lysophosphatidic acid followed by 1-palmitoyl-lysophosphatidic acid, 1-stearoyl-lysophosphatidic acid and 1-arachidonoyl-lysophosphatidic acid as lipid acceptor. Functions preferentially with arachidonoyl-CoA followed by oleoyl-CoA as acyl group donors. Functions in phosphatidic acid biosynthesis. May regulate the cellular storage of triacylglycerol through activation of the phospholipase PNPLA2. Involved in keratinocyte differentiation. Regulates lipid droplet fusion.</text>
</comment>
<evidence type="ECO:0000256" key="17">
    <source>
        <dbReference type="ARBA" id="ARBA00042413"/>
    </source>
</evidence>
<comment type="catalytic activity">
    <reaction evidence="1">
        <text>a 1-acyl-sn-glycero-3-phosphate + an acyl-CoA = a 1,2-diacyl-sn-glycero-3-phosphate + CoA</text>
        <dbReference type="Rhea" id="RHEA:19709"/>
        <dbReference type="ChEBI" id="CHEBI:57287"/>
        <dbReference type="ChEBI" id="CHEBI:57970"/>
        <dbReference type="ChEBI" id="CHEBI:58342"/>
        <dbReference type="ChEBI" id="CHEBI:58608"/>
        <dbReference type="EC" id="2.3.1.51"/>
    </reaction>
    <physiologicalReaction direction="left-to-right" evidence="1">
        <dbReference type="Rhea" id="RHEA:19710"/>
    </physiologicalReaction>
</comment>
<evidence type="ECO:0000313" key="28">
    <source>
        <dbReference type="Proteomes" id="UP001519460"/>
    </source>
</evidence>
<evidence type="ECO:0000256" key="18">
    <source>
        <dbReference type="ARBA" id="ARBA00045357"/>
    </source>
</evidence>
<evidence type="ECO:0000256" key="16">
    <source>
        <dbReference type="ARBA" id="ARBA00040731"/>
    </source>
</evidence>
<evidence type="ECO:0000256" key="23">
    <source>
        <dbReference type="ARBA" id="ARBA00048770"/>
    </source>
</evidence>
<evidence type="ECO:0000256" key="15">
    <source>
        <dbReference type="ARBA" id="ARBA00038097"/>
    </source>
</evidence>
<keyword evidence="13" id="KW-0012">Acyltransferase</keyword>
<dbReference type="PANTHER" id="PTHR42886:SF29">
    <property type="entry name" value="PUMMELIG, ISOFORM A"/>
    <property type="match status" value="1"/>
</dbReference>
<name>A0ABD0JTU2_9CAEN</name>
<evidence type="ECO:0000256" key="8">
    <source>
        <dbReference type="ARBA" id="ARBA00022677"/>
    </source>
</evidence>
<evidence type="ECO:0000256" key="21">
    <source>
        <dbReference type="ARBA" id="ARBA00047849"/>
    </source>
</evidence>
<protein>
    <recommendedName>
        <fullName evidence="16">1-acylglycerol-3-phosphate O-acyltransferase ABHD5</fullName>
        <ecNumber evidence="5">2.3.1.51</ecNumber>
    </recommendedName>
    <alternativeName>
        <fullName evidence="17">Abhydrolase domain-containing protein 5</fullName>
    </alternativeName>
</protein>
<comment type="catalytic activity">
    <reaction evidence="24">
        <text>1-(9Z-octadecenoyl)-sn-glycero-3-phosphate + (9Z)-octadecenoyl-CoA = 1,2-di-(9Z-octadecenoyl)-sn-glycero-3-phosphate + CoA</text>
        <dbReference type="Rhea" id="RHEA:37131"/>
        <dbReference type="ChEBI" id="CHEBI:57287"/>
        <dbReference type="ChEBI" id="CHEBI:57387"/>
        <dbReference type="ChEBI" id="CHEBI:74544"/>
        <dbReference type="ChEBI" id="CHEBI:74546"/>
    </reaction>
    <physiologicalReaction direction="left-to-right" evidence="24">
        <dbReference type="Rhea" id="RHEA:37132"/>
    </physiologicalReaction>
</comment>
<accession>A0ABD0JTU2</accession>
<evidence type="ECO:0000256" key="12">
    <source>
        <dbReference type="ARBA" id="ARBA00023098"/>
    </source>
</evidence>
<dbReference type="Proteomes" id="UP001519460">
    <property type="component" value="Unassembled WGS sequence"/>
</dbReference>
<feature type="region of interest" description="Disordered" evidence="25">
    <location>
        <begin position="344"/>
        <end position="419"/>
    </location>
</feature>
<keyword evidence="6" id="KW-0963">Cytoplasm</keyword>
<dbReference type="PRINTS" id="PR00111">
    <property type="entry name" value="ABHYDROLASE"/>
</dbReference>
<reference evidence="27 28" key="1">
    <citation type="journal article" date="2023" name="Sci. Data">
        <title>Genome assembly of the Korean intertidal mud-creeper Batillaria attramentaria.</title>
        <authorList>
            <person name="Patra A.K."/>
            <person name="Ho P.T."/>
            <person name="Jun S."/>
            <person name="Lee S.J."/>
            <person name="Kim Y."/>
            <person name="Won Y.J."/>
        </authorList>
    </citation>
    <scope>NUCLEOTIDE SEQUENCE [LARGE SCALE GENOMIC DNA]</scope>
    <source>
        <strain evidence="27">Wonlab-2016</strain>
    </source>
</reference>
<evidence type="ECO:0000256" key="3">
    <source>
        <dbReference type="ARBA" id="ARBA00004496"/>
    </source>
</evidence>
<comment type="catalytic activity">
    <reaction evidence="20">
        <text>1-octadecanoyl-sn-glycero-3-phosphate + (9Z)-octadecenoyl-CoA = 1-octadecanoyl-2-(9Z-octadecenoyl)-sn-glycero-3-phosphate + CoA</text>
        <dbReference type="Rhea" id="RHEA:37163"/>
        <dbReference type="ChEBI" id="CHEBI:57287"/>
        <dbReference type="ChEBI" id="CHEBI:57387"/>
        <dbReference type="ChEBI" id="CHEBI:74560"/>
        <dbReference type="ChEBI" id="CHEBI:74565"/>
    </reaction>
    <physiologicalReaction direction="left-to-right" evidence="20">
        <dbReference type="Rhea" id="RHEA:37164"/>
    </physiologicalReaction>
</comment>
<comment type="catalytic activity">
    <reaction evidence="21">
        <text>eicosanoyl-CoA + 1-(9Z-octadecenoyl)-sn-glycero-3-phosphate = 1-(9Z)-octadecenoyl-2-eicosanoyl-sn-glycero-3-phosphate + CoA</text>
        <dbReference type="Rhea" id="RHEA:37451"/>
        <dbReference type="ChEBI" id="CHEBI:57287"/>
        <dbReference type="ChEBI" id="CHEBI:57380"/>
        <dbReference type="ChEBI" id="CHEBI:74544"/>
        <dbReference type="ChEBI" id="CHEBI:74937"/>
    </reaction>
    <physiologicalReaction direction="left-to-right" evidence="21">
        <dbReference type="Rhea" id="RHEA:37452"/>
    </physiologicalReaction>
</comment>
<evidence type="ECO:0000256" key="1">
    <source>
        <dbReference type="ARBA" id="ARBA00000300"/>
    </source>
</evidence>
<dbReference type="Gene3D" id="3.40.50.1820">
    <property type="entry name" value="alpha/beta hydrolase"/>
    <property type="match status" value="1"/>
</dbReference>
<comment type="catalytic activity">
    <reaction evidence="2">
        <text>1-(9Z-octadecenoyl)-sn-glycero-3-phosphate + hexadecanoyl-CoA = 1-(9Z)-octadecenoyl-2-hexadecanoyl-sn-glycero-3-phosphate + CoA</text>
        <dbReference type="Rhea" id="RHEA:37143"/>
        <dbReference type="ChEBI" id="CHEBI:57287"/>
        <dbReference type="ChEBI" id="CHEBI:57379"/>
        <dbReference type="ChEBI" id="CHEBI:74544"/>
        <dbReference type="ChEBI" id="CHEBI:74551"/>
    </reaction>
    <physiologicalReaction direction="left-to-right" evidence="2">
        <dbReference type="Rhea" id="RHEA:37144"/>
    </physiologicalReaction>
</comment>
<dbReference type="GO" id="GO:0005737">
    <property type="term" value="C:cytoplasm"/>
    <property type="evidence" value="ECO:0007669"/>
    <property type="project" value="UniProtKB-SubCell"/>
</dbReference>
<feature type="domain" description="AB hydrolase-1" evidence="26">
    <location>
        <begin position="53"/>
        <end position="158"/>
    </location>
</feature>
<comment type="catalytic activity">
    <reaction evidence="19">
        <text>1-hexadecanoyl-sn-glycero-3-phosphate + (9Z)-octadecenoyl-CoA = 1-hexadecanoyl-2-(9Z-octadecenoyl)-sn-glycero-3-phosphate + CoA</text>
        <dbReference type="Rhea" id="RHEA:33187"/>
        <dbReference type="ChEBI" id="CHEBI:57287"/>
        <dbReference type="ChEBI" id="CHEBI:57387"/>
        <dbReference type="ChEBI" id="CHEBI:57518"/>
        <dbReference type="ChEBI" id="CHEBI:64839"/>
    </reaction>
    <physiologicalReaction direction="left-to-right" evidence="19">
        <dbReference type="Rhea" id="RHEA:33188"/>
    </physiologicalReaction>
</comment>
<keyword evidence="11" id="KW-0276">Fatty acid metabolism</keyword>
<dbReference type="FunFam" id="3.40.50.1820:FF:000019">
    <property type="entry name" value="1-acylglycerol-3-phosphate O-acyltransferase ABHD5"/>
    <property type="match status" value="1"/>
</dbReference>
<evidence type="ECO:0000313" key="27">
    <source>
        <dbReference type="EMBL" id="KAK7478196.1"/>
    </source>
</evidence>
<evidence type="ECO:0000256" key="24">
    <source>
        <dbReference type="ARBA" id="ARBA00049561"/>
    </source>
</evidence>
<evidence type="ECO:0000256" key="20">
    <source>
        <dbReference type="ARBA" id="ARBA00047543"/>
    </source>
</evidence>
<keyword evidence="7" id="KW-0444">Lipid biosynthesis</keyword>
<dbReference type="InterPro" id="IPR000073">
    <property type="entry name" value="AB_hydrolase_1"/>
</dbReference>
<feature type="compositionally biased region" description="Basic and acidic residues" evidence="25">
    <location>
        <begin position="401"/>
        <end position="419"/>
    </location>
</feature>
<comment type="catalytic activity">
    <reaction evidence="14">
        <text>1-(9Z-octadecenoyl)-sn-glycero-3-phosphate + octadecanoyl-CoA = 1-(9Z-octadecenoyl)-2-octadecanoyl-sn-glycero-3-phosphate + CoA</text>
        <dbReference type="Rhea" id="RHEA:37147"/>
        <dbReference type="ChEBI" id="CHEBI:57287"/>
        <dbReference type="ChEBI" id="CHEBI:57394"/>
        <dbReference type="ChEBI" id="CHEBI:74544"/>
        <dbReference type="ChEBI" id="CHEBI:74552"/>
    </reaction>
    <physiologicalReaction direction="left-to-right" evidence="14">
        <dbReference type="Rhea" id="RHEA:37148"/>
    </physiologicalReaction>
</comment>
<dbReference type="AlphaFoldDB" id="A0ABD0JTU2"/>
<evidence type="ECO:0000256" key="5">
    <source>
        <dbReference type="ARBA" id="ARBA00013211"/>
    </source>
</evidence>
<evidence type="ECO:0000256" key="19">
    <source>
        <dbReference type="ARBA" id="ARBA00047525"/>
    </source>
</evidence>
<evidence type="ECO:0000256" key="25">
    <source>
        <dbReference type="SAM" id="MobiDB-lite"/>
    </source>
</evidence>
<keyword evidence="10" id="KW-0221">Differentiation</keyword>
<evidence type="ECO:0000259" key="26">
    <source>
        <dbReference type="Pfam" id="PF00561"/>
    </source>
</evidence>
<dbReference type="GO" id="GO:0030154">
    <property type="term" value="P:cell differentiation"/>
    <property type="evidence" value="ECO:0007669"/>
    <property type="project" value="UniProtKB-KW"/>
</dbReference>
<comment type="caution">
    <text evidence="27">The sequence shown here is derived from an EMBL/GenBank/DDBJ whole genome shotgun (WGS) entry which is preliminary data.</text>
</comment>
<evidence type="ECO:0000256" key="13">
    <source>
        <dbReference type="ARBA" id="ARBA00023315"/>
    </source>
</evidence>
<organism evidence="27 28">
    <name type="scientific">Batillaria attramentaria</name>
    <dbReference type="NCBI Taxonomy" id="370345"/>
    <lineage>
        <taxon>Eukaryota</taxon>
        <taxon>Metazoa</taxon>
        <taxon>Spiralia</taxon>
        <taxon>Lophotrochozoa</taxon>
        <taxon>Mollusca</taxon>
        <taxon>Gastropoda</taxon>
        <taxon>Caenogastropoda</taxon>
        <taxon>Sorbeoconcha</taxon>
        <taxon>Cerithioidea</taxon>
        <taxon>Batillariidae</taxon>
        <taxon>Batillaria</taxon>
    </lineage>
</organism>
<dbReference type="Pfam" id="PF00561">
    <property type="entry name" value="Abhydrolase_1"/>
    <property type="match status" value="1"/>
</dbReference>
<gene>
    <name evidence="27" type="ORF">BaRGS_00030557</name>
</gene>
<evidence type="ECO:0000256" key="6">
    <source>
        <dbReference type="ARBA" id="ARBA00022490"/>
    </source>
</evidence>
<evidence type="ECO:0000256" key="7">
    <source>
        <dbReference type="ARBA" id="ARBA00022516"/>
    </source>
</evidence>
<evidence type="ECO:0000256" key="22">
    <source>
        <dbReference type="ARBA" id="ARBA00048632"/>
    </source>
</evidence>
<evidence type="ECO:0000256" key="9">
    <source>
        <dbReference type="ARBA" id="ARBA00022679"/>
    </source>
</evidence>
<evidence type="ECO:0000256" key="4">
    <source>
        <dbReference type="ARBA" id="ARBA00004502"/>
    </source>
</evidence>